<dbReference type="Proteomes" id="UP000253606">
    <property type="component" value="Chromosome"/>
</dbReference>
<proteinExistence type="predicted"/>
<dbReference type="SUPFAM" id="SSF48452">
    <property type="entry name" value="TPR-like"/>
    <property type="match status" value="2"/>
</dbReference>
<organism evidence="5 6">
    <name type="scientific">Acidisarcina polymorpha</name>
    <dbReference type="NCBI Taxonomy" id="2211140"/>
    <lineage>
        <taxon>Bacteria</taxon>
        <taxon>Pseudomonadati</taxon>
        <taxon>Acidobacteriota</taxon>
        <taxon>Terriglobia</taxon>
        <taxon>Terriglobales</taxon>
        <taxon>Acidobacteriaceae</taxon>
        <taxon>Acidisarcina</taxon>
    </lineage>
</organism>
<dbReference type="Gene3D" id="1.25.40.10">
    <property type="entry name" value="Tetratricopeptide repeat domain"/>
    <property type="match status" value="3"/>
</dbReference>
<name>A0A2Z5FWT0_9BACT</name>
<keyword evidence="6" id="KW-1185">Reference proteome</keyword>
<keyword evidence="1" id="KW-0677">Repeat</keyword>
<dbReference type="InterPro" id="IPR019734">
    <property type="entry name" value="TPR_rpt"/>
</dbReference>
<dbReference type="Pfam" id="PF13414">
    <property type="entry name" value="TPR_11"/>
    <property type="match status" value="1"/>
</dbReference>
<evidence type="ECO:0000256" key="3">
    <source>
        <dbReference type="PROSITE-ProRule" id="PRU00339"/>
    </source>
</evidence>
<dbReference type="PROSITE" id="PS50005">
    <property type="entry name" value="TPR"/>
    <property type="match status" value="2"/>
</dbReference>
<feature type="repeat" description="TPR" evidence="3">
    <location>
        <begin position="320"/>
        <end position="353"/>
    </location>
</feature>
<dbReference type="Pfam" id="PF14559">
    <property type="entry name" value="TPR_19"/>
    <property type="match status" value="1"/>
</dbReference>
<dbReference type="InterPro" id="IPR011990">
    <property type="entry name" value="TPR-like_helical_dom_sf"/>
</dbReference>
<feature type="compositionally biased region" description="Polar residues" evidence="4">
    <location>
        <begin position="41"/>
        <end position="54"/>
    </location>
</feature>
<dbReference type="KEGG" id="abas:ACPOL_1955"/>
<dbReference type="PANTHER" id="PTHR45586:SF1">
    <property type="entry name" value="LIPOPOLYSACCHARIDE ASSEMBLY PROTEIN B"/>
    <property type="match status" value="1"/>
</dbReference>
<feature type="repeat" description="TPR" evidence="3">
    <location>
        <begin position="79"/>
        <end position="112"/>
    </location>
</feature>
<feature type="region of interest" description="Disordered" evidence="4">
    <location>
        <begin position="40"/>
        <end position="62"/>
    </location>
</feature>
<dbReference type="PANTHER" id="PTHR45586">
    <property type="entry name" value="TPR REPEAT-CONTAINING PROTEIN PA4667"/>
    <property type="match status" value="1"/>
</dbReference>
<evidence type="ECO:0000313" key="6">
    <source>
        <dbReference type="Proteomes" id="UP000253606"/>
    </source>
</evidence>
<accession>A0A2Z5FWT0</accession>
<sequence>MEFADKPNFTVAGVTDWTAVGGHGSDASLRTSEALARETSALKSKSLENSSSPHLESASKVDGSESELRAALVAAPAGFEANRKLGIFYLHAGRYQESIPLLEAAYKIDPSNRENEYDLALAYNATGDYSRARGHVRALLAKADRSDLHRLAGELDEKLGDPLSAVHEQEQAARLDPSEQNYFEWGSELLLHRAMWQAVEVFGNGAKAYPKSPRMLAALGAALFATARYEEASLRLCEASDLNPADPEPYIFMGKIEMASPTPLPCIGQRLANFVQQQPDNPIANYLDAMALLRREQAGDQQSSAETMLKKAVALDPKCGEAYLQLGILAFSRHDIEQAIDRYRRAIEVNPELGEAHYRLGVVYDRIGKPAEAKQEFQIHDEIERVQAAAIERERRDVKQFLVVSQSQPASSASH</sequence>
<dbReference type="PROSITE" id="PS50293">
    <property type="entry name" value="TPR_REGION"/>
    <property type="match status" value="1"/>
</dbReference>
<evidence type="ECO:0000256" key="4">
    <source>
        <dbReference type="SAM" id="MobiDB-lite"/>
    </source>
</evidence>
<dbReference type="AlphaFoldDB" id="A0A2Z5FWT0"/>
<dbReference type="SMART" id="SM00028">
    <property type="entry name" value="TPR"/>
    <property type="match status" value="4"/>
</dbReference>
<keyword evidence="2 3" id="KW-0802">TPR repeat</keyword>
<reference evidence="5 6" key="1">
    <citation type="journal article" date="2018" name="Front. Microbiol.">
        <title>Hydrolytic Capabilities as a Key to Environmental Success: Chitinolytic and Cellulolytic Acidobacteria From Acidic Sub-arctic Soils and Boreal Peatlands.</title>
        <authorList>
            <person name="Belova S.E."/>
            <person name="Ravin N.V."/>
            <person name="Pankratov T.A."/>
            <person name="Rakitin A.L."/>
            <person name="Ivanova A.A."/>
            <person name="Beletsky A.V."/>
            <person name="Mardanov A.V."/>
            <person name="Sinninghe Damste J.S."/>
            <person name="Dedysh S.N."/>
        </authorList>
    </citation>
    <scope>NUCLEOTIDE SEQUENCE [LARGE SCALE GENOMIC DNA]</scope>
    <source>
        <strain evidence="5 6">SBC82</strain>
    </source>
</reference>
<gene>
    <name evidence="5" type="ORF">ACPOL_1955</name>
</gene>
<protein>
    <submittedName>
        <fullName evidence="5">Uncharacterized protein</fullName>
    </submittedName>
</protein>
<dbReference type="EMBL" id="CP030840">
    <property type="protein sequence ID" value="AXC11291.1"/>
    <property type="molecule type" value="Genomic_DNA"/>
</dbReference>
<evidence type="ECO:0000256" key="1">
    <source>
        <dbReference type="ARBA" id="ARBA00022737"/>
    </source>
</evidence>
<evidence type="ECO:0000256" key="2">
    <source>
        <dbReference type="ARBA" id="ARBA00022803"/>
    </source>
</evidence>
<evidence type="ECO:0000313" key="5">
    <source>
        <dbReference type="EMBL" id="AXC11291.1"/>
    </source>
</evidence>
<dbReference type="InterPro" id="IPR051012">
    <property type="entry name" value="CellSynth/LPSAsmb/PSIAsmb"/>
</dbReference>